<gene>
    <name evidence="3" type="primary">LOC109381239</name>
</gene>
<feature type="compositionally biased region" description="Low complexity" evidence="1">
    <location>
        <begin position="167"/>
        <end position="191"/>
    </location>
</feature>
<reference evidence="3" key="1">
    <citation type="submission" date="2025-08" db="UniProtKB">
        <authorList>
            <consortium name="RefSeq"/>
        </authorList>
    </citation>
    <scope>IDENTIFICATION</scope>
    <source>
        <tissue evidence="3">Muscle</tissue>
    </source>
</reference>
<feature type="region of interest" description="Disordered" evidence="1">
    <location>
        <begin position="240"/>
        <end position="273"/>
    </location>
</feature>
<keyword evidence="2" id="KW-1185">Reference proteome</keyword>
<dbReference type="RefSeq" id="XP_019495253.1">
    <property type="nucleotide sequence ID" value="XM_019639708.1"/>
</dbReference>
<feature type="region of interest" description="Disordered" evidence="1">
    <location>
        <begin position="130"/>
        <end position="153"/>
    </location>
</feature>
<dbReference type="OrthoDB" id="10681357at2759"/>
<dbReference type="KEGG" id="hai:109381239"/>
<organism evidence="2 3">
    <name type="scientific">Hipposideros armiger</name>
    <name type="common">Great Himalayan leaf-nosed bat</name>
    <dbReference type="NCBI Taxonomy" id="186990"/>
    <lineage>
        <taxon>Eukaryota</taxon>
        <taxon>Metazoa</taxon>
        <taxon>Chordata</taxon>
        <taxon>Craniata</taxon>
        <taxon>Vertebrata</taxon>
        <taxon>Euteleostomi</taxon>
        <taxon>Mammalia</taxon>
        <taxon>Eutheria</taxon>
        <taxon>Laurasiatheria</taxon>
        <taxon>Chiroptera</taxon>
        <taxon>Yinpterochiroptera</taxon>
        <taxon>Rhinolophoidea</taxon>
        <taxon>Hipposideridae</taxon>
        <taxon>Hipposideros</taxon>
    </lineage>
</organism>
<evidence type="ECO:0000313" key="3">
    <source>
        <dbReference type="RefSeq" id="XP_019495253.1"/>
    </source>
</evidence>
<proteinExistence type="predicted"/>
<sequence>MVAGRVVAGKPLPHSGGVLHGHPCTCVSTDPQRVPPTRRAVWKWRENRGADLEDYSSASSPLSAQDPHPPGNVVETKGPDPGRFPHARSGRGFLLPSSRVKAGRAGHHGSSPVVSLCFLTGPPLGLPGFSPAAEVEEIPDGSRRPWSPGHGLWEARPTTLQRAEVEAVPAPHQARAPAPRISGSRGASPAPGSGGARRREDPEASSAWACLGLFRAGLLLSVAAQSRGFRDFAGALLPSPGEEGAGSPQDQLAASKAERRSRVTPRRLSTPGPLLPPMLESRAAWVWHLAIRSLVSEWCWARS</sequence>
<feature type="region of interest" description="Disordered" evidence="1">
    <location>
        <begin position="52"/>
        <end position="93"/>
    </location>
</feature>
<name>A0A8B7R542_HIPAR</name>
<evidence type="ECO:0000256" key="1">
    <source>
        <dbReference type="SAM" id="MobiDB-lite"/>
    </source>
</evidence>
<feature type="region of interest" description="Disordered" evidence="1">
    <location>
        <begin position="165"/>
        <end position="201"/>
    </location>
</feature>
<dbReference type="GeneID" id="109381239"/>
<accession>A0A8B7R542</accession>
<protein>
    <submittedName>
        <fullName evidence="3">Uncharacterized protein LOC109381239</fullName>
    </submittedName>
</protein>
<dbReference type="Proteomes" id="UP000694851">
    <property type="component" value="Unplaced"/>
</dbReference>
<dbReference type="AlphaFoldDB" id="A0A8B7R542"/>
<evidence type="ECO:0000313" key="2">
    <source>
        <dbReference type="Proteomes" id="UP000694851"/>
    </source>
</evidence>